<evidence type="ECO:0000313" key="2">
    <source>
        <dbReference type="EMBL" id="AFM42956.1"/>
    </source>
</evidence>
<gene>
    <name evidence="2" type="ordered locus">Desaci_4093</name>
</gene>
<proteinExistence type="predicted"/>
<dbReference type="eggNOG" id="ENOG5033U9E">
    <property type="taxonomic scope" value="Bacteria"/>
</dbReference>
<keyword evidence="1" id="KW-0812">Transmembrane</keyword>
<evidence type="ECO:0000313" key="3">
    <source>
        <dbReference type="Proteomes" id="UP000002892"/>
    </source>
</evidence>
<evidence type="ECO:0000256" key="1">
    <source>
        <dbReference type="SAM" id="Phobius"/>
    </source>
</evidence>
<keyword evidence="3" id="KW-1185">Reference proteome</keyword>
<dbReference type="EMBL" id="CP003639">
    <property type="protein sequence ID" value="AFM42956.1"/>
    <property type="molecule type" value="Genomic_DNA"/>
</dbReference>
<organism evidence="2 3">
    <name type="scientific">Desulfosporosinus acidiphilus (strain DSM 22704 / JCM 16185 / SJ4)</name>
    <dbReference type="NCBI Taxonomy" id="646529"/>
    <lineage>
        <taxon>Bacteria</taxon>
        <taxon>Bacillati</taxon>
        <taxon>Bacillota</taxon>
        <taxon>Clostridia</taxon>
        <taxon>Eubacteriales</taxon>
        <taxon>Desulfitobacteriaceae</taxon>
        <taxon>Desulfosporosinus</taxon>
    </lineage>
</organism>
<accession>I4DAY2</accession>
<reference evidence="2 3" key="1">
    <citation type="journal article" date="2012" name="J. Bacteriol.">
        <title>Complete genome sequences of Desulfosporosinus orientis DSM765T, Desulfosporosinus youngiae DSM17734T, Desulfosporosinus meridiei DSM13257T, and Desulfosporosinus acidiphilus DSM22704T.</title>
        <authorList>
            <person name="Pester M."/>
            <person name="Brambilla E."/>
            <person name="Alazard D."/>
            <person name="Rattei T."/>
            <person name="Weinmaier T."/>
            <person name="Han J."/>
            <person name="Lucas S."/>
            <person name="Lapidus A."/>
            <person name="Cheng J.F."/>
            <person name="Goodwin L."/>
            <person name="Pitluck S."/>
            <person name="Peters L."/>
            <person name="Ovchinnikova G."/>
            <person name="Teshima H."/>
            <person name="Detter J.C."/>
            <person name="Han C.S."/>
            <person name="Tapia R."/>
            <person name="Land M.L."/>
            <person name="Hauser L."/>
            <person name="Kyrpides N.C."/>
            <person name="Ivanova N.N."/>
            <person name="Pagani I."/>
            <person name="Huntmann M."/>
            <person name="Wei C.L."/>
            <person name="Davenport K.W."/>
            <person name="Daligault H."/>
            <person name="Chain P.S."/>
            <person name="Chen A."/>
            <person name="Mavromatis K."/>
            <person name="Markowitz V."/>
            <person name="Szeto E."/>
            <person name="Mikhailova N."/>
            <person name="Pati A."/>
            <person name="Wagner M."/>
            <person name="Woyke T."/>
            <person name="Ollivier B."/>
            <person name="Klenk H.P."/>
            <person name="Spring S."/>
            <person name="Loy A."/>
        </authorList>
    </citation>
    <scope>NUCLEOTIDE SEQUENCE [LARGE SCALE GENOMIC DNA]</scope>
    <source>
        <strain evidence="3">DSM 22704 / JCM 16185 / SJ4</strain>
    </source>
</reference>
<feature type="transmembrane region" description="Helical" evidence="1">
    <location>
        <begin position="264"/>
        <end position="283"/>
    </location>
</feature>
<feature type="transmembrane region" description="Helical" evidence="1">
    <location>
        <begin position="231"/>
        <end position="252"/>
    </location>
</feature>
<name>I4DAY2_DESAJ</name>
<dbReference type="OrthoDB" id="1796662at2"/>
<dbReference type="RefSeq" id="WP_014828942.1">
    <property type="nucleotide sequence ID" value="NC_018068.1"/>
</dbReference>
<protein>
    <recommendedName>
        <fullName evidence="4">Flp pilus assembly protein TadB</fullName>
    </recommendedName>
</protein>
<dbReference type="KEGG" id="dai:Desaci_4093"/>
<dbReference type="AlphaFoldDB" id="I4DAY2"/>
<keyword evidence="1" id="KW-1133">Transmembrane helix</keyword>
<dbReference type="Proteomes" id="UP000002892">
    <property type="component" value="Chromosome"/>
</dbReference>
<dbReference type="STRING" id="646529.Desaci_4093"/>
<dbReference type="HOGENOM" id="CLU_949056_0_0_9"/>
<evidence type="ECO:0008006" key="4">
    <source>
        <dbReference type="Google" id="ProtNLM"/>
    </source>
</evidence>
<sequence length="293" mass="32548">MLTWISSLALALAAYLRFKPLNNEQNDEEIAQRKALRRAKLEERARKGNQVTLKSLKVLGSSPYTLFIKSWISAFAVGIAWLLITQSYGAGIVMSLVGYQLPGLWVEKRASRHLDALGNQVSLFVSTVADMLQGGKTLADAQETASLLMRDAPMQAITQQYREEVAGMVPIVQATENMAKNVDMGNFYFYADVIAAIKTAGGTGGRGLQILDYEFQEEEEIQADLKGEISLWMGLLLFFLGITLAGPFVYRFGLPDIWREIPSHMGWVPVASSVATFIIFSGLRRLSRFRVTI</sequence>
<keyword evidence="1" id="KW-0472">Membrane</keyword>